<proteinExistence type="predicted"/>
<keyword evidence="2" id="KW-1185">Reference proteome</keyword>
<gene>
    <name evidence="1" type="ORF">V1525DRAFT_417537</name>
</gene>
<comment type="caution">
    <text evidence="1">The sequence shown here is derived from an EMBL/GenBank/DDBJ whole genome shotgun (WGS) entry which is preliminary data.</text>
</comment>
<organism evidence="1 2">
    <name type="scientific">Lipomyces kononenkoae</name>
    <name type="common">Yeast</name>
    <dbReference type="NCBI Taxonomy" id="34357"/>
    <lineage>
        <taxon>Eukaryota</taxon>
        <taxon>Fungi</taxon>
        <taxon>Dikarya</taxon>
        <taxon>Ascomycota</taxon>
        <taxon>Saccharomycotina</taxon>
        <taxon>Lipomycetes</taxon>
        <taxon>Lipomycetales</taxon>
        <taxon>Lipomycetaceae</taxon>
        <taxon>Lipomyces</taxon>
    </lineage>
</organism>
<evidence type="ECO:0000313" key="2">
    <source>
        <dbReference type="Proteomes" id="UP001433508"/>
    </source>
</evidence>
<dbReference type="EMBL" id="MU971345">
    <property type="protein sequence ID" value="KAK9239597.1"/>
    <property type="molecule type" value="Genomic_DNA"/>
</dbReference>
<evidence type="ECO:0000313" key="1">
    <source>
        <dbReference type="EMBL" id="KAK9239597.1"/>
    </source>
</evidence>
<dbReference type="Proteomes" id="UP001433508">
    <property type="component" value="Unassembled WGS sequence"/>
</dbReference>
<reference evidence="2" key="1">
    <citation type="journal article" date="2024" name="Front. Bioeng. Biotechnol.">
        <title>Genome-scale model development and genomic sequencing of the oleaginous clade Lipomyces.</title>
        <authorList>
            <person name="Czajka J.J."/>
            <person name="Han Y."/>
            <person name="Kim J."/>
            <person name="Mondo S.J."/>
            <person name="Hofstad B.A."/>
            <person name="Robles A."/>
            <person name="Haridas S."/>
            <person name="Riley R."/>
            <person name="LaButti K."/>
            <person name="Pangilinan J."/>
            <person name="Andreopoulos W."/>
            <person name="Lipzen A."/>
            <person name="Yan J."/>
            <person name="Wang M."/>
            <person name="Ng V."/>
            <person name="Grigoriev I.V."/>
            <person name="Spatafora J.W."/>
            <person name="Magnuson J.K."/>
            <person name="Baker S.E."/>
            <person name="Pomraning K.R."/>
        </authorList>
    </citation>
    <scope>NUCLEOTIDE SEQUENCE [LARGE SCALE GENOMIC DNA]</scope>
    <source>
        <strain evidence="2">CBS 7786</strain>
    </source>
</reference>
<accession>A0ACC3T6Q0</accession>
<sequence length="163" mass="18845">MARNKYPIAKFNISTFLIMAPRSKRSIANQNNARKRRQINPIDYPQSETGTGDTFLDTPAVTDEAVVNENVDAYFFDNNFIEEEMYVEEVWWDDGDIAEKLNALNKTSFYSEADKNLKYSTRPGGSETLRRWKAKLKTDVRMASLLDYKFTIQAVRIAAIKRE</sequence>
<protein>
    <submittedName>
        <fullName evidence="1">Uncharacterized protein</fullName>
    </submittedName>
</protein>
<name>A0ACC3T6Q0_LIPKO</name>